<evidence type="ECO:0000256" key="3">
    <source>
        <dbReference type="ARBA" id="ARBA00022801"/>
    </source>
</evidence>
<feature type="signal peptide" evidence="5">
    <location>
        <begin position="1"/>
        <end position="22"/>
    </location>
</feature>
<keyword evidence="2 5" id="KW-0732">Signal</keyword>
<keyword evidence="3" id="KW-0378">Hydrolase</keyword>
<organism evidence="7 8">
    <name type="scientific">Ilyomonas limi</name>
    <dbReference type="NCBI Taxonomy" id="2575867"/>
    <lineage>
        <taxon>Bacteria</taxon>
        <taxon>Pseudomonadati</taxon>
        <taxon>Bacteroidota</taxon>
        <taxon>Chitinophagia</taxon>
        <taxon>Chitinophagales</taxon>
        <taxon>Chitinophagaceae</taxon>
        <taxon>Ilyomonas</taxon>
    </lineage>
</organism>
<dbReference type="InterPro" id="IPR000917">
    <property type="entry name" value="Sulfatase_N"/>
</dbReference>
<name>A0A4U3L958_9BACT</name>
<evidence type="ECO:0000256" key="5">
    <source>
        <dbReference type="SAM" id="SignalP"/>
    </source>
</evidence>
<dbReference type="RefSeq" id="WP_137260101.1">
    <property type="nucleotide sequence ID" value="NZ_SZQL01000001.1"/>
</dbReference>
<dbReference type="Proteomes" id="UP000305848">
    <property type="component" value="Unassembled WGS sequence"/>
</dbReference>
<comment type="similarity">
    <text evidence="1">Belongs to the sulfatase family.</text>
</comment>
<dbReference type="AlphaFoldDB" id="A0A4U3L958"/>
<evidence type="ECO:0000256" key="1">
    <source>
        <dbReference type="ARBA" id="ARBA00008779"/>
    </source>
</evidence>
<dbReference type="PANTHER" id="PTHR43108">
    <property type="entry name" value="N-ACETYLGLUCOSAMINE-6-SULFATASE FAMILY MEMBER"/>
    <property type="match status" value="1"/>
</dbReference>
<dbReference type="InterPro" id="IPR017850">
    <property type="entry name" value="Alkaline_phosphatase_core_sf"/>
</dbReference>
<dbReference type="Pfam" id="PF00884">
    <property type="entry name" value="Sulfatase"/>
    <property type="match status" value="1"/>
</dbReference>
<dbReference type="PROSITE" id="PS00523">
    <property type="entry name" value="SULFATASE_1"/>
    <property type="match status" value="1"/>
</dbReference>
<comment type="caution">
    <text evidence="7">The sequence shown here is derived from an EMBL/GenBank/DDBJ whole genome shotgun (WGS) entry which is preliminary data.</text>
</comment>
<sequence>MKNNILFSLLFFSQLLCISVHAQQQGKSQIQNLVLSKIGGVQPRNVIFILTDDHRYDFMGFTGRLPWLKTPNMDRLYHEGAWFKNAFVTTSLCSPSRASILTGAYSHVHTIVDNAAPEPPGNIYFPQYLQKAGYQTAFFGKWHMGEETASDNPRPGFSHWESFKGQGIYYNPTLNIDGRQVHYSDSTYITYLLTEHAIDWLKNRDKSKPFFVYLSHKAVHAPMTPARRHAGMYKNQPYLKPPTYYQTLSDDYKKLNWPEWVKQQRYSWHGVDYMYHTHQDIEELVQTYCETLMGVDESIGAVMDYLKSEGLDKSTLVIYMGDNGFSFGEHGLIDKRHFYEESVKVPFLVYCPEIFSGGKTITKMVQNVDVAPTILSAAGLQPPATMPGKSFIPLLKGDSTNWRNKIFYEYYWEYDFPMTPTVFGVRTDKFKYIRYYGIWDTNELYDLENDPDETTNLIYKPEYADTAKKMANELYDWLGQTGGMQIPLKRVVRPPFGDYRHRGMY</sequence>
<evidence type="ECO:0000256" key="2">
    <source>
        <dbReference type="ARBA" id="ARBA00022729"/>
    </source>
</evidence>
<gene>
    <name evidence="7" type="ORF">FC093_02260</name>
</gene>
<accession>A0A4U3L958</accession>
<evidence type="ECO:0000259" key="6">
    <source>
        <dbReference type="Pfam" id="PF00884"/>
    </source>
</evidence>
<evidence type="ECO:0000313" key="8">
    <source>
        <dbReference type="Proteomes" id="UP000305848"/>
    </source>
</evidence>
<dbReference type="SUPFAM" id="SSF53649">
    <property type="entry name" value="Alkaline phosphatase-like"/>
    <property type="match status" value="1"/>
</dbReference>
<dbReference type="GO" id="GO:0016787">
    <property type="term" value="F:hydrolase activity"/>
    <property type="evidence" value="ECO:0007669"/>
    <property type="project" value="UniProtKB-KW"/>
</dbReference>
<dbReference type="PANTHER" id="PTHR43108:SF8">
    <property type="entry name" value="SD21168P"/>
    <property type="match status" value="1"/>
</dbReference>
<dbReference type="EMBL" id="SZQL01000001">
    <property type="protein sequence ID" value="TKK71861.1"/>
    <property type="molecule type" value="Genomic_DNA"/>
</dbReference>
<feature type="chain" id="PRO_5020780832" evidence="5">
    <location>
        <begin position="23"/>
        <end position="505"/>
    </location>
</feature>
<reference evidence="7 8" key="1">
    <citation type="submission" date="2019-05" db="EMBL/GenBank/DDBJ databases">
        <title>Panacibacter sp. strain 17mud1-8 Genome sequencing and assembly.</title>
        <authorList>
            <person name="Chhetri G."/>
        </authorList>
    </citation>
    <scope>NUCLEOTIDE SEQUENCE [LARGE SCALE GENOMIC DNA]</scope>
    <source>
        <strain evidence="7 8">17mud1-8</strain>
    </source>
</reference>
<dbReference type="Gene3D" id="3.40.720.10">
    <property type="entry name" value="Alkaline Phosphatase, subunit A"/>
    <property type="match status" value="1"/>
</dbReference>
<dbReference type="CDD" id="cd16031">
    <property type="entry name" value="G6S_like"/>
    <property type="match status" value="1"/>
</dbReference>
<protein>
    <submittedName>
        <fullName evidence="7">Sulfatase</fullName>
    </submittedName>
</protein>
<feature type="domain" description="Sulfatase N-terminal" evidence="6">
    <location>
        <begin position="44"/>
        <end position="379"/>
    </location>
</feature>
<proteinExistence type="inferred from homology"/>
<keyword evidence="4" id="KW-0325">Glycoprotein</keyword>
<dbReference type="OrthoDB" id="9789742at2"/>
<dbReference type="InterPro" id="IPR024607">
    <property type="entry name" value="Sulfatase_CS"/>
</dbReference>
<evidence type="ECO:0000313" key="7">
    <source>
        <dbReference type="EMBL" id="TKK71861.1"/>
    </source>
</evidence>
<evidence type="ECO:0000256" key="4">
    <source>
        <dbReference type="ARBA" id="ARBA00023180"/>
    </source>
</evidence>
<keyword evidence="8" id="KW-1185">Reference proteome</keyword>